<evidence type="ECO:0000313" key="3">
    <source>
        <dbReference type="Proteomes" id="UP000614741"/>
    </source>
</evidence>
<dbReference type="PANTHER" id="PTHR43777">
    <property type="entry name" value="MOLYBDENUM COFACTOR CYTIDYLYLTRANSFERASE"/>
    <property type="match status" value="1"/>
</dbReference>
<dbReference type="InterPro" id="IPR025877">
    <property type="entry name" value="MobA-like_NTP_Trfase"/>
</dbReference>
<protein>
    <submittedName>
        <fullName evidence="2">Molybdopterin-guanine dinucleotide biosynthesis protein MobA</fullName>
    </submittedName>
</protein>
<dbReference type="Proteomes" id="UP000614741">
    <property type="component" value="Unassembled WGS sequence"/>
</dbReference>
<dbReference type="PANTHER" id="PTHR43777:SF1">
    <property type="entry name" value="MOLYBDENUM COFACTOR CYTIDYLYLTRANSFERASE"/>
    <property type="match status" value="1"/>
</dbReference>
<dbReference type="EMBL" id="BONP01000012">
    <property type="protein sequence ID" value="GIG40481.1"/>
    <property type="molecule type" value="Genomic_DNA"/>
</dbReference>
<dbReference type="CDD" id="cd04182">
    <property type="entry name" value="GT_2_like_f"/>
    <property type="match status" value="1"/>
</dbReference>
<name>A0ABQ4DMC5_9CELL</name>
<dbReference type="InterPro" id="IPR029044">
    <property type="entry name" value="Nucleotide-diphossugar_trans"/>
</dbReference>
<dbReference type="RefSeq" id="WP_203674223.1">
    <property type="nucleotide sequence ID" value="NZ_BONP01000012.1"/>
</dbReference>
<gene>
    <name evidence="2" type="ORF">Cph01nite_22430</name>
</gene>
<evidence type="ECO:0000313" key="2">
    <source>
        <dbReference type="EMBL" id="GIG40481.1"/>
    </source>
</evidence>
<dbReference type="SUPFAM" id="SSF53448">
    <property type="entry name" value="Nucleotide-diphospho-sugar transferases"/>
    <property type="match status" value="1"/>
</dbReference>
<accession>A0ABQ4DMC5</accession>
<reference evidence="2 3" key="1">
    <citation type="submission" date="2021-01" db="EMBL/GenBank/DDBJ databases">
        <title>Whole genome shotgun sequence of Cellulomonas phragmiteti NBRC 110785.</title>
        <authorList>
            <person name="Komaki H."/>
            <person name="Tamura T."/>
        </authorList>
    </citation>
    <scope>NUCLEOTIDE SEQUENCE [LARGE SCALE GENOMIC DNA]</scope>
    <source>
        <strain evidence="2 3">NBRC 110785</strain>
    </source>
</reference>
<comment type="caution">
    <text evidence="2">The sequence shown here is derived from an EMBL/GenBank/DDBJ whole genome shotgun (WGS) entry which is preliminary data.</text>
</comment>
<proteinExistence type="predicted"/>
<evidence type="ECO:0000259" key="1">
    <source>
        <dbReference type="Pfam" id="PF12804"/>
    </source>
</evidence>
<dbReference type="Pfam" id="PF12804">
    <property type="entry name" value="NTP_transf_3"/>
    <property type="match status" value="1"/>
</dbReference>
<sequence>MPEDLLGVVLAAGAGTRMGRPKALCATPAGAPWLRLAHDALAGGGCTRVRVVLGAGAGAARPLVPAGAEVVVATRWQRGLGASLAAGLDGLGPGSPTVAVVVTLVDLPDLDARAVARVTAGAVRPGDLRRATFATGPGHPVLIGRDHWAPLRSHLDGDAGARAYLRSHPPVDVDCTDLPGGLDRDTPG</sequence>
<feature type="domain" description="MobA-like NTP transferase" evidence="1">
    <location>
        <begin position="7"/>
        <end position="169"/>
    </location>
</feature>
<organism evidence="2 3">
    <name type="scientific">Cellulomonas phragmiteti</name>
    <dbReference type="NCBI Taxonomy" id="478780"/>
    <lineage>
        <taxon>Bacteria</taxon>
        <taxon>Bacillati</taxon>
        <taxon>Actinomycetota</taxon>
        <taxon>Actinomycetes</taxon>
        <taxon>Micrococcales</taxon>
        <taxon>Cellulomonadaceae</taxon>
        <taxon>Cellulomonas</taxon>
    </lineage>
</organism>
<dbReference type="Gene3D" id="3.90.550.10">
    <property type="entry name" value="Spore Coat Polysaccharide Biosynthesis Protein SpsA, Chain A"/>
    <property type="match status" value="1"/>
</dbReference>
<keyword evidence="3" id="KW-1185">Reference proteome</keyword>